<feature type="compositionally biased region" description="Gly residues" evidence="1">
    <location>
        <begin position="336"/>
        <end position="350"/>
    </location>
</feature>
<feature type="compositionally biased region" description="Pro residues" evidence="1">
    <location>
        <begin position="389"/>
        <end position="400"/>
    </location>
</feature>
<dbReference type="PANTHER" id="PTHR15672:SF8">
    <property type="entry name" value="PROTEIN ENCORE"/>
    <property type="match status" value="1"/>
</dbReference>
<evidence type="ECO:0000256" key="1">
    <source>
        <dbReference type="SAM" id="MobiDB-lite"/>
    </source>
</evidence>
<organism evidence="2 3">
    <name type="scientific">Edaphochlamys debaryana</name>
    <dbReference type="NCBI Taxonomy" id="47281"/>
    <lineage>
        <taxon>Eukaryota</taxon>
        <taxon>Viridiplantae</taxon>
        <taxon>Chlorophyta</taxon>
        <taxon>core chlorophytes</taxon>
        <taxon>Chlorophyceae</taxon>
        <taxon>CS clade</taxon>
        <taxon>Chlamydomonadales</taxon>
        <taxon>Chlamydomonadales incertae sedis</taxon>
        <taxon>Edaphochlamys</taxon>
    </lineage>
</organism>
<dbReference type="AlphaFoldDB" id="A0A836BRV2"/>
<dbReference type="Proteomes" id="UP000612055">
    <property type="component" value="Unassembled WGS sequence"/>
</dbReference>
<sequence>MAARRGRDEWSVNSGDKTFGHHLLTTEHVRALSQTADHWAIILHFESREEMPKHSFFRAAAMVDMFEQGKLCRATMMAGLRTSRCPSKEEGVPSCFFRTLDFLLQFVAAGNNYRAVTDKEIAKGFPPAGWCRPPVVAAAEDSDVAQLAALEGPSGQPEALELAPMADPIRLFYAARSWAYIYSYHIAASTIRVQIGAPPQDLYHLWHSGQVSEYTLAVGLLDDAPPTNLWCPPCVMMPLGALLYMHGHGRPYLPVELRELKEIRANGIMACGTRKDARPLALPAGVFPYAPEPEPKPYEQDDYEPQPERSSRNGGASGSSSRQMSRTTSSALGATASGGRGGNGGGGGDGNRQTSNSGAASTAPLPLPPPPLELDPILDSAKWIMPAPFDTPLPPPPPETPAEAAPAAAAAEAPALPPSPFLGELNFGVQSTFETPPVRLFLGERGDAGLRGNWYFVEGAAAAAEQGGSSGGGGGGAVRGPYSPEQMLLSYVAGCRELHEETLVCGLDADVRPPAPPPRQAFQPLGSLLEAINAGNCYALVSATDLRSANSPLAQTLLGNRTRAPRPAATAAAAPSPSPTEPAAGSVAAAQPTVVRVGSVSAPTVVAPAVVMAQVPVVVPAAAPPPQQQPAMVQVQAQPPPPPPPQQQQQPQPVPQVQVQPLIQVQPQNQPPPTVRPMLVRPMQLPPHMGGPRPMMMPGGPPTMMYGGMMPPPGAVQPMQMQPGMMQPMQMQPGMVVQPMMMPQGMGQPQQMMMPGPGGMAPPRPGMYQA</sequence>
<feature type="region of interest" description="Disordered" evidence="1">
    <location>
        <begin position="629"/>
        <end position="657"/>
    </location>
</feature>
<dbReference type="OrthoDB" id="547017at2759"/>
<feature type="compositionally biased region" description="Low complexity" evidence="1">
    <location>
        <begin position="647"/>
        <end position="657"/>
    </location>
</feature>
<comment type="caution">
    <text evidence="2">The sequence shown here is derived from an EMBL/GenBank/DDBJ whole genome shotgun (WGS) entry which is preliminary data.</text>
</comment>
<feature type="region of interest" description="Disordered" evidence="1">
    <location>
        <begin position="284"/>
        <end position="415"/>
    </location>
</feature>
<dbReference type="InterPro" id="IPR051937">
    <property type="entry name" value="R3H_domain_containing"/>
</dbReference>
<feature type="compositionally biased region" description="Low complexity" evidence="1">
    <location>
        <begin position="312"/>
        <end position="335"/>
    </location>
</feature>
<protein>
    <submittedName>
        <fullName evidence="2">Uncharacterized protein</fullName>
    </submittedName>
</protein>
<gene>
    <name evidence="2" type="ORF">HYH03_016001</name>
</gene>
<proteinExistence type="predicted"/>
<name>A0A836BRV2_9CHLO</name>
<reference evidence="2" key="1">
    <citation type="journal article" date="2020" name="bioRxiv">
        <title>Comparative genomics of Chlamydomonas.</title>
        <authorList>
            <person name="Craig R.J."/>
            <person name="Hasan A.R."/>
            <person name="Ness R.W."/>
            <person name="Keightley P.D."/>
        </authorList>
    </citation>
    <scope>NUCLEOTIDE SEQUENCE</scope>
    <source>
        <strain evidence="2">CCAP 11/70</strain>
    </source>
</reference>
<evidence type="ECO:0000313" key="3">
    <source>
        <dbReference type="Proteomes" id="UP000612055"/>
    </source>
</evidence>
<feature type="compositionally biased region" description="Low complexity" evidence="1">
    <location>
        <begin position="561"/>
        <end position="575"/>
    </location>
</feature>
<feature type="region of interest" description="Disordered" evidence="1">
    <location>
        <begin position="559"/>
        <end position="585"/>
    </location>
</feature>
<feature type="compositionally biased region" description="Low complexity" evidence="1">
    <location>
        <begin position="401"/>
        <end position="414"/>
    </location>
</feature>
<accession>A0A836BRV2</accession>
<dbReference type="PANTHER" id="PTHR15672">
    <property type="entry name" value="CAMP-REGULATED PHOSPHOPROTEIN 21 RELATED R3H DOMAIN CONTAINING PROTEIN"/>
    <property type="match status" value="1"/>
</dbReference>
<dbReference type="EMBL" id="JAEHOE010000133">
    <property type="protein sequence ID" value="KAG2485214.1"/>
    <property type="molecule type" value="Genomic_DNA"/>
</dbReference>
<keyword evidence="3" id="KW-1185">Reference proteome</keyword>
<evidence type="ECO:0000313" key="2">
    <source>
        <dbReference type="EMBL" id="KAG2485214.1"/>
    </source>
</evidence>